<accession>A0A940NQY2</accession>
<feature type="binding site" evidence="3">
    <location>
        <position position="443"/>
    </location>
    <ligand>
        <name>FAD</name>
        <dbReference type="ChEBI" id="CHEBI:57692"/>
    </ligand>
</feature>
<feature type="binding site" evidence="3">
    <location>
        <position position="73"/>
    </location>
    <ligand>
        <name>substrate</name>
    </ligand>
</feature>
<feature type="binding site" evidence="3">
    <location>
        <begin position="45"/>
        <end position="46"/>
    </location>
    <ligand>
        <name>FAD</name>
        <dbReference type="ChEBI" id="CHEBI:57692"/>
    </ligand>
</feature>
<reference evidence="5" key="1">
    <citation type="submission" date="2021-04" db="EMBL/GenBank/DDBJ databases">
        <title>Genome seq and assembly of Bacillus sp.</title>
        <authorList>
            <person name="Chhetri G."/>
        </authorList>
    </citation>
    <scope>NUCLEOTIDE SEQUENCE</scope>
    <source>
        <strain evidence="5">RG28</strain>
    </source>
</reference>
<dbReference type="InterPro" id="IPR001613">
    <property type="entry name" value="Flavin_amine_oxidase"/>
</dbReference>
<dbReference type="InterPro" id="IPR050281">
    <property type="entry name" value="Flavin_monoamine_oxidase"/>
</dbReference>
<evidence type="ECO:0000256" key="3">
    <source>
        <dbReference type="PIRSR" id="PIRSR601613-1"/>
    </source>
</evidence>
<evidence type="ECO:0000256" key="1">
    <source>
        <dbReference type="ARBA" id="ARBA00001974"/>
    </source>
</evidence>
<dbReference type="Gene3D" id="3.50.50.60">
    <property type="entry name" value="FAD/NAD(P)-binding domain"/>
    <property type="match status" value="1"/>
</dbReference>
<dbReference type="InterPro" id="IPR002937">
    <property type="entry name" value="Amino_oxidase"/>
</dbReference>
<organism evidence="5 6">
    <name type="scientific">Gottfriedia endophytica</name>
    <dbReference type="NCBI Taxonomy" id="2820819"/>
    <lineage>
        <taxon>Bacteria</taxon>
        <taxon>Bacillati</taxon>
        <taxon>Bacillota</taxon>
        <taxon>Bacilli</taxon>
        <taxon>Bacillales</taxon>
        <taxon>Bacillaceae</taxon>
        <taxon>Gottfriedia</taxon>
    </lineage>
</organism>
<dbReference type="SUPFAM" id="SSF51905">
    <property type="entry name" value="FAD/NAD(P)-binding domain"/>
    <property type="match status" value="1"/>
</dbReference>
<dbReference type="InterPro" id="IPR036188">
    <property type="entry name" value="FAD/NAD-bd_sf"/>
</dbReference>
<feature type="binding site" evidence="3">
    <location>
        <begin position="70"/>
        <end position="73"/>
    </location>
    <ligand>
        <name>FAD</name>
        <dbReference type="ChEBI" id="CHEBI:57692"/>
    </ligand>
</feature>
<keyword evidence="2" id="KW-0560">Oxidoreductase</keyword>
<dbReference type="Gene3D" id="1.10.405.10">
    <property type="entry name" value="Guanine Nucleotide Dissociation Inhibitor, domain 1"/>
    <property type="match status" value="1"/>
</dbReference>
<keyword evidence="6" id="KW-1185">Reference proteome</keyword>
<dbReference type="Pfam" id="PF01593">
    <property type="entry name" value="Amino_oxidase"/>
    <property type="match status" value="1"/>
</dbReference>
<sequence>MLSVIRYGLNKTQFPKKIIVIGAGMAGLTTASLLKDAGHNVTILEANERIGGRVYTLRSPFSTGLYLNAGPLRIPNIHHLTLEYIRKFKLPINEFINTTPRDIIYANGVKTNFTTYKSNPNILNYPVKPNEIGKTSEELLDFAMQPIINFINQDPMRNWYVIENKYKNLSFASFLKTYFSNEAIDMIGVLLGLKSFMEMSFLEVLREQITFKSTAHFYEITGGMDLLPNGFLPQLKENIMFLQKMTKIIQNKNNVIVQSINHQTSAHSTLTADLVIITIPFSLLRFVEIEPYHSISYYKLKAIRELNYVSATKIGIEFKSRFWEKEGQYGGQSITDLPIRFTFYPSQGINTYGPAVVKASYTWGDEALTWSSITDEERIQYALENLSKIWGAKVYSEFLSGTSYNWSQNPYSCGAFSFFKPGQEEEIYPYIASPEGRIHFAGEHTTLTHGWMQGAIESGIRVAYEVNNLPT</sequence>
<proteinExistence type="predicted"/>
<gene>
    <name evidence="5" type="ORF">J5Y03_15985</name>
</gene>
<evidence type="ECO:0000256" key="2">
    <source>
        <dbReference type="ARBA" id="ARBA00023002"/>
    </source>
</evidence>
<dbReference type="PANTHER" id="PTHR10742">
    <property type="entry name" value="FLAVIN MONOAMINE OXIDASE"/>
    <property type="match status" value="1"/>
</dbReference>
<feature type="domain" description="Amine oxidase" evidence="4">
    <location>
        <begin position="25"/>
        <end position="466"/>
    </location>
</feature>
<comment type="cofactor">
    <cofactor evidence="1">
        <name>FAD</name>
        <dbReference type="ChEBI" id="CHEBI:57692"/>
    </cofactor>
</comment>
<dbReference type="SUPFAM" id="SSF54373">
    <property type="entry name" value="FAD-linked reductases, C-terminal domain"/>
    <property type="match status" value="1"/>
</dbReference>
<name>A0A940NQY2_9BACI</name>
<dbReference type="Proteomes" id="UP000682134">
    <property type="component" value="Unassembled WGS sequence"/>
</dbReference>
<dbReference type="PANTHER" id="PTHR10742:SF342">
    <property type="entry name" value="AMINE OXIDASE"/>
    <property type="match status" value="1"/>
</dbReference>
<comment type="caution">
    <text evidence="5">The sequence shown here is derived from an EMBL/GenBank/DDBJ whole genome shotgun (WGS) entry which is preliminary data.</text>
</comment>
<dbReference type="GO" id="GO:0009063">
    <property type="term" value="P:amino acid catabolic process"/>
    <property type="evidence" value="ECO:0007669"/>
    <property type="project" value="TreeGrafter"/>
</dbReference>
<evidence type="ECO:0000259" key="4">
    <source>
        <dbReference type="Pfam" id="PF01593"/>
    </source>
</evidence>
<dbReference type="PRINTS" id="PR00757">
    <property type="entry name" value="AMINEOXDASEF"/>
</dbReference>
<dbReference type="AlphaFoldDB" id="A0A940NQY2"/>
<protein>
    <submittedName>
        <fullName evidence="5">Flavin monoamine oxidase family protein</fullName>
    </submittedName>
</protein>
<dbReference type="EMBL" id="JAGIYQ010000013">
    <property type="protein sequence ID" value="MBP0726659.1"/>
    <property type="molecule type" value="Genomic_DNA"/>
</dbReference>
<evidence type="ECO:0000313" key="6">
    <source>
        <dbReference type="Proteomes" id="UP000682134"/>
    </source>
</evidence>
<dbReference type="GO" id="GO:0001716">
    <property type="term" value="F:L-amino-acid oxidase activity"/>
    <property type="evidence" value="ECO:0007669"/>
    <property type="project" value="TreeGrafter"/>
</dbReference>
<evidence type="ECO:0000313" key="5">
    <source>
        <dbReference type="EMBL" id="MBP0726659.1"/>
    </source>
</evidence>
<dbReference type="Gene3D" id="3.90.660.10">
    <property type="match status" value="1"/>
</dbReference>